<accession>A0A7W3PPR4</accession>
<dbReference type="SMART" id="SM00855">
    <property type="entry name" value="PGAM"/>
    <property type="match status" value="1"/>
</dbReference>
<comment type="caution">
    <text evidence="1">The sequence shown here is derived from an EMBL/GenBank/DDBJ whole genome shotgun (WGS) entry which is preliminary data.</text>
</comment>
<dbReference type="InterPro" id="IPR050275">
    <property type="entry name" value="PGM_Phosphatase"/>
</dbReference>
<dbReference type="AlphaFoldDB" id="A0A7W3PPR4"/>
<dbReference type="SUPFAM" id="SSF53254">
    <property type="entry name" value="Phosphoglycerate mutase-like"/>
    <property type="match status" value="1"/>
</dbReference>
<dbReference type="EMBL" id="JACGWU010000005">
    <property type="protein sequence ID" value="MBA8829518.1"/>
    <property type="molecule type" value="Genomic_DNA"/>
</dbReference>
<protein>
    <submittedName>
        <fullName evidence="1">Broad specificity phosphatase PhoE</fullName>
    </submittedName>
</protein>
<dbReference type="InterPro" id="IPR029033">
    <property type="entry name" value="His_PPase_superfam"/>
</dbReference>
<proteinExistence type="predicted"/>
<evidence type="ECO:0000313" key="2">
    <source>
        <dbReference type="Proteomes" id="UP000524237"/>
    </source>
</evidence>
<dbReference type="Gene3D" id="3.40.50.1240">
    <property type="entry name" value="Phosphoglycerate mutase-like"/>
    <property type="match status" value="1"/>
</dbReference>
<gene>
    <name evidence="1" type="ORF">FB555_001627</name>
</gene>
<dbReference type="CDD" id="cd07067">
    <property type="entry name" value="HP_PGM_like"/>
    <property type="match status" value="1"/>
</dbReference>
<dbReference type="GO" id="GO:0016791">
    <property type="term" value="F:phosphatase activity"/>
    <property type="evidence" value="ECO:0007669"/>
    <property type="project" value="TreeGrafter"/>
</dbReference>
<sequence length="223" mass="24881">MVTRQLHLVRHGEVFNPDRVLYGRLPGYRLSELGHQMATLAADDLAGRDRVMARLIASPLQRTQESAAPVAAALNLHIDLDERVMEPRNAFEGKRMRGVDSALKNPANWRYLVNPFRPSWGEPYRSIASRMRAAMTDAMVHADTDGIEGDIVVVSHQLPIWMVHRDVHHERLFHDPRSRRCALSSVTTLELVDPARPELGFVEVGYVDPAEPLSAGALDVGAV</sequence>
<dbReference type="InterPro" id="IPR013078">
    <property type="entry name" value="His_Pase_superF_clade-1"/>
</dbReference>
<dbReference type="PANTHER" id="PTHR48100:SF51">
    <property type="entry name" value="PHOSPHOGLYCERATE MUTASE"/>
    <property type="match status" value="1"/>
</dbReference>
<dbReference type="Proteomes" id="UP000524237">
    <property type="component" value="Unassembled WGS sequence"/>
</dbReference>
<name>A0A7W3PPR4_9MICO</name>
<organism evidence="1 2">
    <name type="scientific">Alpinimonas psychrophila</name>
    <dbReference type="NCBI Taxonomy" id="748908"/>
    <lineage>
        <taxon>Bacteria</taxon>
        <taxon>Bacillati</taxon>
        <taxon>Actinomycetota</taxon>
        <taxon>Actinomycetes</taxon>
        <taxon>Micrococcales</taxon>
        <taxon>Microbacteriaceae</taxon>
        <taxon>Alpinimonas</taxon>
    </lineage>
</organism>
<reference evidence="1 2" key="1">
    <citation type="submission" date="2020-07" db="EMBL/GenBank/DDBJ databases">
        <title>Sequencing the genomes of 1000 actinobacteria strains.</title>
        <authorList>
            <person name="Klenk H.-P."/>
        </authorList>
    </citation>
    <scope>NUCLEOTIDE SEQUENCE [LARGE SCALE GENOMIC DNA]</scope>
    <source>
        <strain evidence="1 2">DSM 23737</strain>
    </source>
</reference>
<dbReference type="RefSeq" id="WP_182484949.1">
    <property type="nucleotide sequence ID" value="NZ_JACGWU010000005.1"/>
</dbReference>
<dbReference type="GO" id="GO:0005737">
    <property type="term" value="C:cytoplasm"/>
    <property type="evidence" value="ECO:0007669"/>
    <property type="project" value="TreeGrafter"/>
</dbReference>
<dbReference type="PANTHER" id="PTHR48100">
    <property type="entry name" value="BROAD-SPECIFICITY PHOSPHATASE YOR283W-RELATED"/>
    <property type="match status" value="1"/>
</dbReference>
<evidence type="ECO:0000313" key="1">
    <source>
        <dbReference type="EMBL" id="MBA8829518.1"/>
    </source>
</evidence>
<dbReference type="Pfam" id="PF00300">
    <property type="entry name" value="His_Phos_1"/>
    <property type="match status" value="1"/>
</dbReference>
<keyword evidence="2" id="KW-1185">Reference proteome</keyword>